<reference evidence="2" key="1">
    <citation type="submission" date="2021-01" db="EMBL/GenBank/DDBJ databases">
        <title>Genomic Encyclopedia of Type Strains, Phase IV (KMG-IV): sequencing the most valuable type-strain genomes for metagenomic binning, comparative biology and taxonomic classification.</title>
        <authorList>
            <person name="Goeker M."/>
        </authorList>
    </citation>
    <scope>NUCLEOTIDE SEQUENCE</scope>
    <source>
        <strain evidence="2">DSM 21943</strain>
    </source>
</reference>
<evidence type="ECO:0000256" key="1">
    <source>
        <dbReference type="SAM" id="Phobius"/>
    </source>
</evidence>
<gene>
    <name evidence="2" type="ORF">JOC54_000398</name>
</gene>
<evidence type="ECO:0000313" key="3">
    <source>
        <dbReference type="Proteomes" id="UP001179280"/>
    </source>
</evidence>
<evidence type="ECO:0000313" key="2">
    <source>
        <dbReference type="EMBL" id="MBM7837167.1"/>
    </source>
</evidence>
<organism evidence="2 3">
    <name type="scientific">Shouchella xiaoxiensis</name>
    <dbReference type="NCBI Taxonomy" id="766895"/>
    <lineage>
        <taxon>Bacteria</taxon>
        <taxon>Bacillati</taxon>
        <taxon>Bacillota</taxon>
        <taxon>Bacilli</taxon>
        <taxon>Bacillales</taxon>
        <taxon>Bacillaceae</taxon>
        <taxon>Shouchella</taxon>
    </lineage>
</organism>
<dbReference type="Proteomes" id="UP001179280">
    <property type="component" value="Unassembled WGS sequence"/>
</dbReference>
<accession>A0ABS2SNR6</accession>
<comment type="caution">
    <text evidence="2">The sequence shown here is derived from an EMBL/GenBank/DDBJ whole genome shotgun (WGS) entry which is preliminary data.</text>
</comment>
<feature type="transmembrane region" description="Helical" evidence="1">
    <location>
        <begin position="37"/>
        <end position="55"/>
    </location>
</feature>
<evidence type="ECO:0008006" key="4">
    <source>
        <dbReference type="Google" id="ProtNLM"/>
    </source>
</evidence>
<keyword evidence="1" id="KW-1133">Transmembrane helix</keyword>
<keyword evidence="1" id="KW-0812">Transmembrane</keyword>
<sequence length="62" mass="6871">MYLLAVILLAIGLIMALVHIFTGFAHANEVLSIVYKVSQLLLFASLFFLVSKASSKREKSDE</sequence>
<proteinExistence type="predicted"/>
<keyword evidence="1" id="KW-0472">Membrane</keyword>
<name>A0ABS2SNR6_9BACI</name>
<keyword evidence="3" id="KW-1185">Reference proteome</keyword>
<protein>
    <recommendedName>
        <fullName evidence="4">DUF1328 domain-containing protein</fullName>
    </recommendedName>
</protein>
<dbReference type="EMBL" id="JAFBCV010000001">
    <property type="protein sequence ID" value="MBM7837167.1"/>
    <property type="molecule type" value="Genomic_DNA"/>
</dbReference>